<feature type="transmembrane region" description="Helical" evidence="6">
    <location>
        <begin position="287"/>
        <end position="310"/>
    </location>
</feature>
<dbReference type="Gene3D" id="1.20.1250.20">
    <property type="entry name" value="MFS general substrate transporter like domains"/>
    <property type="match status" value="1"/>
</dbReference>
<feature type="transmembrane region" description="Helical" evidence="6">
    <location>
        <begin position="425"/>
        <end position="448"/>
    </location>
</feature>
<keyword evidence="2 6" id="KW-0812">Transmembrane</keyword>
<feature type="transmembrane region" description="Helical" evidence="6">
    <location>
        <begin position="104"/>
        <end position="126"/>
    </location>
</feature>
<feature type="domain" description="Major facilitator superfamily (MFS) profile" evidence="7">
    <location>
        <begin position="38"/>
        <end position="482"/>
    </location>
</feature>
<feature type="transmembrane region" description="Helical" evidence="6">
    <location>
        <begin position="161"/>
        <end position="183"/>
    </location>
</feature>
<dbReference type="Pfam" id="PF07690">
    <property type="entry name" value="MFS_1"/>
    <property type="match status" value="1"/>
</dbReference>
<dbReference type="PANTHER" id="PTHR23501:SF154">
    <property type="entry name" value="MULTIDRUG-EFFLUX TRANSPORTER RV1634-RELATED"/>
    <property type="match status" value="1"/>
</dbReference>
<evidence type="ECO:0000256" key="2">
    <source>
        <dbReference type="ARBA" id="ARBA00022692"/>
    </source>
</evidence>
<dbReference type="InterPro" id="IPR011701">
    <property type="entry name" value="MFS"/>
</dbReference>
<feature type="transmembrane region" description="Helical" evidence="6">
    <location>
        <begin position="232"/>
        <end position="252"/>
    </location>
</feature>
<feature type="transmembrane region" description="Helical" evidence="6">
    <location>
        <begin position="72"/>
        <end position="92"/>
    </location>
</feature>
<accession>A0A7X1I156</accession>
<dbReference type="GO" id="GO:0022857">
    <property type="term" value="F:transmembrane transporter activity"/>
    <property type="evidence" value="ECO:0007669"/>
    <property type="project" value="InterPro"/>
</dbReference>
<dbReference type="AlphaFoldDB" id="A0A7X1I156"/>
<dbReference type="SUPFAM" id="SSF103473">
    <property type="entry name" value="MFS general substrate transporter"/>
    <property type="match status" value="1"/>
</dbReference>
<dbReference type="InterPro" id="IPR036259">
    <property type="entry name" value="MFS_trans_sf"/>
</dbReference>
<comment type="subcellular location">
    <subcellularLocation>
        <location evidence="1">Cell membrane</location>
        <topology evidence="1">Multi-pass membrane protein</topology>
    </subcellularLocation>
</comment>
<sequence length="484" mass="48958">MSQHVGELPEDREGPAASAQATRPKPAESVFSGPYRALSLGVILSVSMVAFESLGVATVLPDIARSLDGLGAYGWGLSALMLANIIGTVLAGRAADRRGPWGPVAAGTAVFAVGCAVAGASGSWRLFLVGRFLQGLGVGAVMAMAYTVIGLAYPEHLRARMFALLSSAWTIPSLIGPVVAGTLADSVSWRAVFLLMLPIVAAAALLTLPGLHRLERPRDQGPAGPATPWWKGPLASAVLLTLGTGVMLQALLLKNVGLLVALAVVGIAVALPALRRVTPEGTLTARAGLGAGVVIRGLLCGAYFGSEAYLPLGLQELRGQSAWAAGLGLSAGAITWVLGSAWQAKRDAEAGGRTASVALGFVVLLLGVAVIALAILSDTVPAWIAVAGWAVGGIGMGVAFNAATTDTLEQAPAERQGEMSGALQLAQTLATGVVAGLGGAALAVARHYDSSARTALAGLFAFTALLALVGVLLSRRLRPTAASG</sequence>
<reference evidence="8 9" key="1">
    <citation type="submission" date="2020-08" db="EMBL/GenBank/DDBJ databases">
        <title>Whole-Genome Sequence of French Clinical Streptomyces mexicanus Strain Q0842.</title>
        <authorList>
            <person name="Boxberger M."/>
            <person name="La Scola B."/>
        </authorList>
    </citation>
    <scope>NUCLEOTIDE SEQUENCE [LARGE SCALE GENOMIC DNA]</scope>
    <source>
        <strain evidence="8 9">Marseille-Q0842</strain>
    </source>
</reference>
<keyword evidence="3 6" id="KW-1133">Transmembrane helix</keyword>
<dbReference type="InterPro" id="IPR020846">
    <property type="entry name" value="MFS_dom"/>
</dbReference>
<evidence type="ECO:0000256" key="1">
    <source>
        <dbReference type="ARBA" id="ARBA00004651"/>
    </source>
</evidence>
<dbReference type="RefSeq" id="WP_159665558.1">
    <property type="nucleotide sequence ID" value="NZ_JACMHY010000007.1"/>
</dbReference>
<evidence type="ECO:0000259" key="7">
    <source>
        <dbReference type="PROSITE" id="PS50850"/>
    </source>
</evidence>
<feature type="transmembrane region" description="Helical" evidence="6">
    <location>
        <begin position="37"/>
        <end position="60"/>
    </location>
</feature>
<dbReference type="PROSITE" id="PS50850">
    <property type="entry name" value="MFS"/>
    <property type="match status" value="1"/>
</dbReference>
<name>A0A7X1I156_9ACTN</name>
<dbReference type="EMBL" id="JACMHY010000007">
    <property type="protein sequence ID" value="MBC2866837.1"/>
    <property type="molecule type" value="Genomic_DNA"/>
</dbReference>
<comment type="caution">
    <text evidence="8">The sequence shown here is derived from an EMBL/GenBank/DDBJ whole genome shotgun (WGS) entry which is preliminary data.</text>
</comment>
<feature type="transmembrane region" description="Helical" evidence="6">
    <location>
        <begin position="454"/>
        <end position="473"/>
    </location>
</feature>
<gene>
    <name evidence="8" type="ORF">H1R13_18220</name>
</gene>
<dbReference type="PRINTS" id="PR01036">
    <property type="entry name" value="TCRTETB"/>
</dbReference>
<evidence type="ECO:0000313" key="9">
    <source>
        <dbReference type="Proteomes" id="UP000517694"/>
    </source>
</evidence>
<keyword evidence="9" id="KW-1185">Reference proteome</keyword>
<feature type="transmembrane region" description="Helical" evidence="6">
    <location>
        <begin position="322"/>
        <end position="342"/>
    </location>
</feature>
<feature type="transmembrane region" description="Helical" evidence="6">
    <location>
        <begin position="189"/>
        <end position="211"/>
    </location>
</feature>
<dbReference type="GO" id="GO:0005886">
    <property type="term" value="C:plasma membrane"/>
    <property type="evidence" value="ECO:0007669"/>
    <property type="project" value="UniProtKB-SubCell"/>
</dbReference>
<dbReference type="Proteomes" id="UP000517694">
    <property type="component" value="Unassembled WGS sequence"/>
</dbReference>
<evidence type="ECO:0000256" key="6">
    <source>
        <dbReference type="SAM" id="Phobius"/>
    </source>
</evidence>
<evidence type="ECO:0000313" key="8">
    <source>
        <dbReference type="EMBL" id="MBC2866837.1"/>
    </source>
</evidence>
<keyword evidence="4 6" id="KW-0472">Membrane</keyword>
<feature type="transmembrane region" description="Helical" evidence="6">
    <location>
        <begin position="382"/>
        <end position="404"/>
    </location>
</feature>
<protein>
    <submittedName>
        <fullName evidence="8">MFS transporter</fullName>
    </submittedName>
</protein>
<feature type="region of interest" description="Disordered" evidence="5">
    <location>
        <begin position="1"/>
        <end position="28"/>
    </location>
</feature>
<evidence type="ECO:0000256" key="5">
    <source>
        <dbReference type="SAM" id="MobiDB-lite"/>
    </source>
</evidence>
<feature type="transmembrane region" description="Helical" evidence="6">
    <location>
        <begin position="354"/>
        <end position="376"/>
    </location>
</feature>
<evidence type="ECO:0000256" key="3">
    <source>
        <dbReference type="ARBA" id="ARBA00022989"/>
    </source>
</evidence>
<proteinExistence type="predicted"/>
<feature type="transmembrane region" description="Helical" evidence="6">
    <location>
        <begin position="132"/>
        <end position="154"/>
    </location>
</feature>
<dbReference type="PANTHER" id="PTHR23501">
    <property type="entry name" value="MAJOR FACILITATOR SUPERFAMILY"/>
    <property type="match status" value="1"/>
</dbReference>
<organism evidence="8 9">
    <name type="scientific">Streptomyces mexicanus</name>
    <dbReference type="NCBI Taxonomy" id="178566"/>
    <lineage>
        <taxon>Bacteria</taxon>
        <taxon>Bacillati</taxon>
        <taxon>Actinomycetota</taxon>
        <taxon>Actinomycetes</taxon>
        <taxon>Kitasatosporales</taxon>
        <taxon>Streptomycetaceae</taxon>
        <taxon>Streptomyces</taxon>
    </lineage>
</organism>
<feature type="transmembrane region" description="Helical" evidence="6">
    <location>
        <begin position="258"/>
        <end position="275"/>
    </location>
</feature>
<evidence type="ECO:0000256" key="4">
    <source>
        <dbReference type="ARBA" id="ARBA00023136"/>
    </source>
</evidence>
<dbReference type="OrthoDB" id="9778875at2"/>